<evidence type="ECO:0000313" key="1">
    <source>
        <dbReference type="EMBL" id="SFN74445.1"/>
    </source>
</evidence>
<dbReference type="SUPFAM" id="SSF53850">
    <property type="entry name" value="Periplasmic binding protein-like II"/>
    <property type="match status" value="1"/>
</dbReference>
<sequence length="497" mass="56750">MNKFLKFILVLVIAIGNLTGCSFETKNDELYNSKLEEITDHLDKYGESVDELIKSPQNGNNWTQKELATDSTDSALSGTLRISVMWPDNETNLIAVAAKEFQDLHPEVKIQIQFHDDVLKYQAQTSVELMSNTAADIIDLSYIPYERYAAAGLLADLYPLMNADDSFHKEDYFVNVFEAFEDSQNGLAVVPLSFIFNSVTMRQDFMKSFDAEFENRGGISYQQMLDLYVRAQAEMEDENLYMSEFASATNWFEFEWDNLVDTRNKKAYMNTPEFLSNLEKIKRIKLTENVTQTKDGPGVLGGGYFRDKIFKMNPAVLFVLSSSIEDITQTLLPFNDMIYSKPIPIISDGMPTMYAPFVFGITNTTQNKELAWKFLSYCMAERALPVKEVDTNSFLFRLGFPINKQNFRKLVKAVANETLRKGGVVGYSFSGNRTAVIEESMAQVEKWCGMKGKVMQMDLNLFLDLIYPDLYQYLIGKQTAEQTATRIQTKTEIYLNE</sequence>
<dbReference type="Gene3D" id="3.40.190.10">
    <property type="entry name" value="Periplasmic binding protein-like II"/>
    <property type="match status" value="1"/>
</dbReference>
<dbReference type="Pfam" id="PF01547">
    <property type="entry name" value="SBP_bac_1"/>
    <property type="match status" value="1"/>
</dbReference>
<dbReference type="Proteomes" id="UP000198806">
    <property type="component" value="Unassembled WGS sequence"/>
</dbReference>
<proteinExistence type="predicted"/>
<accession>A0A1I5BI82</accession>
<organism evidence="1 2">
    <name type="scientific">Anaerocolumna aminovalerica</name>
    <dbReference type="NCBI Taxonomy" id="1527"/>
    <lineage>
        <taxon>Bacteria</taxon>
        <taxon>Bacillati</taxon>
        <taxon>Bacillota</taxon>
        <taxon>Clostridia</taxon>
        <taxon>Lachnospirales</taxon>
        <taxon>Lachnospiraceae</taxon>
        <taxon>Anaerocolumna</taxon>
    </lineage>
</organism>
<keyword evidence="1" id="KW-0813">Transport</keyword>
<dbReference type="OrthoDB" id="1837101at2"/>
<evidence type="ECO:0000313" key="2">
    <source>
        <dbReference type="Proteomes" id="UP000198806"/>
    </source>
</evidence>
<keyword evidence="1" id="KW-0762">Sugar transport</keyword>
<dbReference type="STRING" id="1527.SAMN04489757_10124"/>
<protein>
    <submittedName>
        <fullName evidence="1">Multiple sugar transport system substrate-binding protein</fullName>
    </submittedName>
</protein>
<dbReference type="InterPro" id="IPR006059">
    <property type="entry name" value="SBP"/>
</dbReference>
<dbReference type="RefSeq" id="WP_091683373.1">
    <property type="nucleotide sequence ID" value="NZ_BAABFM010000003.1"/>
</dbReference>
<gene>
    <name evidence="1" type="ORF">SAMN04489757_10124</name>
</gene>
<name>A0A1I5BI82_9FIRM</name>
<keyword evidence="2" id="KW-1185">Reference proteome</keyword>
<dbReference type="EMBL" id="FOWD01000001">
    <property type="protein sequence ID" value="SFN74445.1"/>
    <property type="molecule type" value="Genomic_DNA"/>
</dbReference>
<reference evidence="1 2" key="1">
    <citation type="submission" date="2016-10" db="EMBL/GenBank/DDBJ databases">
        <authorList>
            <person name="de Groot N.N."/>
        </authorList>
    </citation>
    <scope>NUCLEOTIDE SEQUENCE [LARGE SCALE GENOMIC DNA]</scope>
    <source>
        <strain evidence="1 2">DSM 1283</strain>
    </source>
</reference>
<dbReference type="AlphaFoldDB" id="A0A1I5BI82"/>